<organism evidence="7 8">
    <name type="scientific">Ranatra chinensis</name>
    <dbReference type="NCBI Taxonomy" id="642074"/>
    <lineage>
        <taxon>Eukaryota</taxon>
        <taxon>Metazoa</taxon>
        <taxon>Ecdysozoa</taxon>
        <taxon>Arthropoda</taxon>
        <taxon>Hexapoda</taxon>
        <taxon>Insecta</taxon>
        <taxon>Pterygota</taxon>
        <taxon>Neoptera</taxon>
        <taxon>Paraneoptera</taxon>
        <taxon>Hemiptera</taxon>
        <taxon>Heteroptera</taxon>
        <taxon>Panheteroptera</taxon>
        <taxon>Nepomorpha</taxon>
        <taxon>Nepidae</taxon>
        <taxon>Ranatrinae</taxon>
        <taxon>Ranatra</taxon>
    </lineage>
</organism>
<dbReference type="InterPro" id="IPR029061">
    <property type="entry name" value="THDP-binding"/>
</dbReference>
<evidence type="ECO:0000256" key="1">
    <source>
        <dbReference type="ARBA" id="ARBA00001964"/>
    </source>
</evidence>
<dbReference type="EC" id="1.2.4.1" evidence="2"/>
<evidence type="ECO:0000256" key="3">
    <source>
        <dbReference type="ARBA" id="ARBA00022946"/>
    </source>
</evidence>
<dbReference type="Proteomes" id="UP001558652">
    <property type="component" value="Unassembled WGS sequence"/>
</dbReference>
<dbReference type="AlphaFoldDB" id="A0ABD0Y2T0"/>
<evidence type="ECO:0000313" key="7">
    <source>
        <dbReference type="EMBL" id="KAL1117761.1"/>
    </source>
</evidence>
<dbReference type="CDD" id="cd02000">
    <property type="entry name" value="TPP_E1_PDC_ADC_BCADC"/>
    <property type="match status" value="1"/>
</dbReference>
<keyword evidence="3" id="KW-0809">Transit peptide</keyword>
<dbReference type="Pfam" id="PF00676">
    <property type="entry name" value="E1_dh"/>
    <property type="match status" value="1"/>
</dbReference>
<dbReference type="InterPro" id="IPR050642">
    <property type="entry name" value="PDH_E1_Alpha_Subunit"/>
</dbReference>
<keyword evidence="5" id="KW-0786">Thiamine pyrophosphate</keyword>
<dbReference type="EMBL" id="JBFDAA010000015">
    <property type="protein sequence ID" value="KAL1117761.1"/>
    <property type="molecule type" value="Genomic_DNA"/>
</dbReference>
<dbReference type="PANTHER" id="PTHR11516:SF60">
    <property type="entry name" value="PYRUVATE DEHYDROGENASE E1 COMPONENT SUBUNIT ALPHA"/>
    <property type="match status" value="1"/>
</dbReference>
<evidence type="ECO:0000259" key="6">
    <source>
        <dbReference type="Pfam" id="PF00676"/>
    </source>
</evidence>
<evidence type="ECO:0000256" key="4">
    <source>
        <dbReference type="ARBA" id="ARBA00023002"/>
    </source>
</evidence>
<comment type="cofactor">
    <cofactor evidence="1">
        <name>thiamine diphosphate</name>
        <dbReference type="ChEBI" id="CHEBI:58937"/>
    </cofactor>
</comment>
<protein>
    <recommendedName>
        <fullName evidence="2">pyruvate dehydrogenase (acetyl-transferring)</fullName>
        <ecNumber evidence="2">1.2.4.1</ecNumber>
    </recommendedName>
</protein>
<dbReference type="GO" id="GO:0004739">
    <property type="term" value="F:pyruvate dehydrogenase (acetyl-transferring) activity"/>
    <property type="evidence" value="ECO:0007669"/>
    <property type="project" value="UniProtKB-EC"/>
</dbReference>
<evidence type="ECO:0000313" key="8">
    <source>
        <dbReference type="Proteomes" id="UP001558652"/>
    </source>
</evidence>
<dbReference type="PANTHER" id="PTHR11516">
    <property type="entry name" value="PYRUVATE DEHYDROGENASE E1 COMPONENT, ALPHA SUBUNIT BACTERIAL AND ORGANELLAR"/>
    <property type="match status" value="1"/>
</dbReference>
<dbReference type="InterPro" id="IPR001017">
    <property type="entry name" value="DH_E1"/>
</dbReference>
<gene>
    <name evidence="7" type="ORF">AAG570_004076</name>
</gene>
<proteinExistence type="predicted"/>
<evidence type="ECO:0000256" key="2">
    <source>
        <dbReference type="ARBA" id="ARBA00012281"/>
    </source>
</evidence>
<dbReference type="Gene3D" id="3.40.50.970">
    <property type="match status" value="1"/>
</dbReference>
<evidence type="ECO:0000256" key="5">
    <source>
        <dbReference type="ARBA" id="ARBA00023052"/>
    </source>
</evidence>
<dbReference type="SUPFAM" id="SSF52518">
    <property type="entry name" value="Thiamin diphosphate-binding fold (THDP-binding)"/>
    <property type="match status" value="1"/>
</dbReference>
<dbReference type="FunFam" id="3.40.50.970:FF:000013">
    <property type="entry name" value="Pyruvate dehydrogenase E1 component subunit alpha"/>
    <property type="match status" value="1"/>
</dbReference>
<feature type="domain" description="Dehydrogenase E1 component" evidence="6">
    <location>
        <begin position="1"/>
        <end position="276"/>
    </location>
</feature>
<keyword evidence="4" id="KW-0560">Oxidoreductase</keyword>
<comment type="caution">
    <text evidence="7">The sequence shown here is derived from an EMBL/GenBank/DDBJ whole genome shotgun (WGS) entry which is preliminary data.</text>
</comment>
<sequence>MNTMRQLENTCGKLYMQKDIKGFCHLYSGQEACAVGIKAAMRTDDAVITSYRAHAWGYLMGISLHNLLAEVTGRKTGCCRGKGGSMHLFTKNFYGGHGIVGAQVPLGTGVVLGMMCKGQSNVCFILYGDGAANQGQAFEAFNMAMLWKLPSIFVCENNTYGMGTSAERSSADTDYYICNDTIFCVFLPLLFFQVDGMDVVSVREAARFAIEHALSGAGPIVLELLTYRYSGHSMSDPGESYRSSEEVKDVRATRDPIVLFREVIVSANLATPEELKVPVYADTITNVQFYNTKLRCDLFLIHSGGLDGVVVSICDYHAEGPGSNSLRGHSWLKAGLASRPLGA</sequence>
<accession>A0ABD0Y2T0</accession>
<reference evidence="7 8" key="1">
    <citation type="submission" date="2024-07" db="EMBL/GenBank/DDBJ databases">
        <title>Chromosome-level genome assembly of the water stick insect Ranatra chinensis (Heteroptera: Nepidae).</title>
        <authorList>
            <person name="Liu X."/>
        </authorList>
    </citation>
    <scope>NUCLEOTIDE SEQUENCE [LARGE SCALE GENOMIC DNA]</scope>
    <source>
        <strain evidence="7">Cailab_2021Rc</strain>
        <tissue evidence="7">Muscle</tissue>
    </source>
</reference>
<name>A0ABD0Y2T0_9HEMI</name>
<keyword evidence="8" id="KW-1185">Reference proteome</keyword>